<accession>A0A6P6VNY1</accession>
<evidence type="ECO:0000313" key="4">
    <source>
        <dbReference type="RefSeq" id="XP_027104707.1"/>
    </source>
</evidence>
<dbReference type="InterPro" id="IPR044759">
    <property type="entry name" value="bZIP_RF2"/>
</dbReference>
<protein>
    <submittedName>
        <fullName evidence="3 4">Basic leucine zipper 34-like</fullName>
    </submittedName>
</protein>
<organism evidence="2 5">
    <name type="scientific">Coffea arabica</name>
    <name type="common">Arabian coffee</name>
    <dbReference type="NCBI Taxonomy" id="13443"/>
    <lineage>
        <taxon>Eukaryota</taxon>
        <taxon>Viridiplantae</taxon>
        <taxon>Streptophyta</taxon>
        <taxon>Embryophyta</taxon>
        <taxon>Tracheophyta</taxon>
        <taxon>Spermatophyta</taxon>
        <taxon>Magnoliopsida</taxon>
        <taxon>eudicotyledons</taxon>
        <taxon>Gunneridae</taxon>
        <taxon>Pentapetalae</taxon>
        <taxon>asterids</taxon>
        <taxon>lamiids</taxon>
        <taxon>Gentianales</taxon>
        <taxon>Rubiaceae</taxon>
        <taxon>Ixoroideae</taxon>
        <taxon>Gardenieae complex</taxon>
        <taxon>Bertiereae - Coffeeae clade</taxon>
        <taxon>Coffeeae</taxon>
        <taxon>Coffea</taxon>
    </lineage>
</organism>
<evidence type="ECO:0000313" key="5">
    <source>
        <dbReference type="RefSeq" id="XP_027104708.1"/>
    </source>
</evidence>
<feature type="region of interest" description="Disordered" evidence="1">
    <location>
        <begin position="96"/>
        <end position="116"/>
    </location>
</feature>
<sequence>MSRQAHLPPRCPFQKKTISRHDPALPTLDNHIYLHTRHHKSVSQSSIGEEKPAWLDDLLDDSDSNSGYILHRRSASDSLTLLDDHVPLASINQLSGTDTPASCESDGSLESASIYGPNSPRAKGKISFPENAIVSALSEYVSHEHLWHLNDSICASGAANLESVEDTRGSAGEMIAETKPVKRYPGQRSRVRKLQYIAELERTVNILQKVEMDMASKVASLVRQRLALSLENNKLKQRALRLQHEKQIVDGQYKSLRKEVERLKTYLAHAHGSKVSTNFSLSSHAELASAEATWQMLDMGKLDLS</sequence>
<evidence type="ECO:0000313" key="3">
    <source>
        <dbReference type="RefSeq" id="XP_027104706.1"/>
    </source>
</evidence>
<proteinExistence type="predicted"/>
<dbReference type="RefSeq" id="XP_027104706.1">
    <property type="nucleotide sequence ID" value="XM_027248905.1"/>
</dbReference>
<reference evidence="2" key="1">
    <citation type="journal article" date="2025" name="Foods">
        <title>Unveiling the Microbial Signatures of Arabica Coffee Cherries: Insights into Ripeness Specific Diversity, Functional Traits, and Implications for Quality and Safety.</title>
        <authorList>
            <consortium name="RefSeq"/>
            <person name="Tenea G.N."/>
            <person name="Cifuentes V."/>
            <person name="Reyes P."/>
            <person name="Cevallos-Vallejos M."/>
        </authorList>
    </citation>
    <scope>NUCLEOTIDE SEQUENCE [LARGE SCALE GENOMIC DNA]</scope>
</reference>
<dbReference type="CDD" id="cd14703">
    <property type="entry name" value="bZIP_plant_RF2"/>
    <property type="match status" value="1"/>
</dbReference>
<dbReference type="Proteomes" id="UP001652660">
    <property type="component" value="Chromosome 2c"/>
</dbReference>
<dbReference type="GO" id="GO:0005634">
    <property type="term" value="C:nucleus"/>
    <property type="evidence" value="ECO:0007669"/>
    <property type="project" value="UniProtKB-ARBA"/>
</dbReference>
<keyword evidence="2" id="KW-1185">Reference proteome</keyword>
<dbReference type="GO" id="GO:0003700">
    <property type="term" value="F:DNA-binding transcription factor activity"/>
    <property type="evidence" value="ECO:0007669"/>
    <property type="project" value="InterPro"/>
</dbReference>
<dbReference type="PANTHER" id="PTHR46835:SF4">
    <property type="entry name" value="B-ZIP PROTEIN"/>
    <property type="match status" value="1"/>
</dbReference>
<gene>
    <name evidence="3 4 5" type="primary">LOC113725625</name>
</gene>
<name>A0A6P6VNY1_COFAR</name>
<dbReference type="RefSeq" id="XP_027104708.1">
    <property type="nucleotide sequence ID" value="XM_027248907.1"/>
</dbReference>
<dbReference type="RefSeq" id="XP_027104707.1">
    <property type="nucleotide sequence ID" value="XM_027248906.1"/>
</dbReference>
<reference evidence="3 4" key="2">
    <citation type="submission" date="2025-04" db="UniProtKB">
        <authorList>
            <consortium name="RefSeq"/>
        </authorList>
    </citation>
    <scope>IDENTIFICATION</scope>
    <source>
        <tissue evidence="3 4">Leaves</tissue>
    </source>
</reference>
<dbReference type="AlphaFoldDB" id="A0A6P6VNY1"/>
<dbReference type="GeneID" id="113725625"/>
<dbReference type="InterPro" id="IPR044797">
    <property type="entry name" value="At4g06598-like"/>
</dbReference>
<dbReference type="PANTHER" id="PTHR46835">
    <property type="entry name" value="BASIC-LEUCINE ZIPPER (BZIP) TRANSCRIPTION FACTOR FAMILY PROTEIN-RELATED"/>
    <property type="match status" value="1"/>
</dbReference>
<evidence type="ECO:0000256" key="1">
    <source>
        <dbReference type="SAM" id="MobiDB-lite"/>
    </source>
</evidence>
<evidence type="ECO:0000313" key="2">
    <source>
        <dbReference type="Proteomes" id="UP001652660"/>
    </source>
</evidence>
<dbReference type="OrthoDB" id="1906396at2759"/>